<dbReference type="SUPFAM" id="SSF56601">
    <property type="entry name" value="beta-lactamase/transpeptidase-like"/>
    <property type="match status" value="1"/>
</dbReference>
<feature type="domain" description="Beta-lactamase-related" evidence="2">
    <location>
        <begin position="37"/>
        <end position="369"/>
    </location>
</feature>
<organism evidence="3 4">
    <name type="scientific">Chitinophaga eiseniae</name>
    <dbReference type="NCBI Taxonomy" id="634771"/>
    <lineage>
        <taxon>Bacteria</taxon>
        <taxon>Pseudomonadati</taxon>
        <taxon>Bacteroidota</taxon>
        <taxon>Chitinophagia</taxon>
        <taxon>Chitinophagales</taxon>
        <taxon>Chitinophagaceae</taxon>
        <taxon>Chitinophaga</taxon>
    </lineage>
</organism>
<dbReference type="PANTHER" id="PTHR46825">
    <property type="entry name" value="D-ALANYL-D-ALANINE-CARBOXYPEPTIDASE/ENDOPEPTIDASE AMPH"/>
    <property type="match status" value="1"/>
</dbReference>
<dbReference type="RefSeq" id="WP_078671018.1">
    <property type="nucleotide sequence ID" value="NZ_FUWZ01000003.1"/>
</dbReference>
<accession>A0A1T4SWR9</accession>
<evidence type="ECO:0000259" key="2">
    <source>
        <dbReference type="Pfam" id="PF00144"/>
    </source>
</evidence>
<dbReference type="STRING" id="634771.SAMN04488128_103692"/>
<dbReference type="OrthoDB" id="9793489at2"/>
<feature type="signal peptide" evidence="1">
    <location>
        <begin position="1"/>
        <end position="21"/>
    </location>
</feature>
<evidence type="ECO:0000313" key="3">
    <source>
        <dbReference type="EMBL" id="SKA32596.1"/>
    </source>
</evidence>
<sequence>MIRLSVVFFVNLLLLASLSNALPAGKGTPGNPVGDSVDALVTRVMNERHIPGLQLAVVKHGKILDNRCYGIANLNDSIPVTKNTIFSVNSIAKILSGVAILQLKEAGKLSIDAPVSNYLDSLPDSWKNVTIRQLLANVSGIPDITDPITDRLISDNEEYASWQKVQALPMEFQSGEQFSYNTTNYLLIGKIIDKLGGIPFAEFFHKHQLATAGMKHTVFSNSYNIIPHKAPTYSYFHQCANGRYLKTDKLEEAYEEFPGILWTDAGMFTTATDLALWVTKLQTKKLLRDKKNIAEMWMPVKLNNGTYGGFGGLLNGYALGWPVILREKHNVATAIGGGRAALFYYTADDLAIIVLTNLAGGNPELFIDDLATYYR</sequence>
<dbReference type="EMBL" id="FUWZ01000003">
    <property type="protein sequence ID" value="SKA32596.1"/>
    <property type="molecule type" value="Genomic_DNA"/>
</dbReference>
<keyword evidence="1" id="KW-0732">Signal</keyword>
<dbReference type="InterPro" id="IPR050491">
    <property type="entry name" value="AmpC-like"/>
</dbReference>
<keyword evidence="4" id="KW-1185">Reference proteome</keyword>
<feature type="chain" id="PRO_5013046616" evidence="1">
    <location>
        <begin position="22"/>
        <end position="375"/>
    </location>
</feature>
<dbReference type="InterPro" id="IPR012338">
    <property type="entry name" value="Beta-lactam/transpept-like"/>
</dbReference>
<dbReference type="PANTHER" id="PTHR46825:SF9">
    <property type="entry name" value="BETA-LACTAMASE-RELATED DOMAIN-CONTAINING PROTEIN"/>
    <property type="match status" value="1"/>
</dbReference>
<dbReference type="InterPro" id="IPR001466">
    <property type="entry name" value="Beta-lactam-related"/>
</dbReference>
<dbReference type="Proteomes" id="UP000190367">
    <property type="component" value="Unassembled WGS sequence"/>
</dbReference>
<dbReference type="Pfam" id="PF00144">
    <property type="entry name" value="Beta-lactamase"/>
    <property type="match status" value="1"/>
</dbReference>
<reference evidence="4" key="1">
    <citation type="submission" date="2017-02" db="EMBL/GenBank/DDBJ databases">
        <authorList>
            <person name="Varghese N."/>
            <person name="Submissions S."/>
        </authorList>
    </citation>
    <scope>NUCLEOTIDE SEQUENCE [LARGE SCALE GENOMIC DNA]</scope>
    <source>
        <strain evidence="4">DSM 22224</strain>
    </source>
</reference>
<dbReference type="AlphaFoldDB" id="A0A1T4SWR9"/>
<gene>
    <name evidence="3" type="ORF">SAMN04488128_103692</name>
</gene>
<protein>
    <submittedName>
        <fullName evidence="3">CubicO group peptidase, beta-lactamase class C family</fullName>
    </submittedName>
</protein>
<proteinExistence type="predicted"/>
<evidence type="ECO:0000256" key="1">
    <source>
        <dbReference type="SAM" id="SignalP"/>
    </source>
</evidence>
<name>A0A1T4SWR9_9BACT</name>
<dbReference type="Gene3D" id="3.40.710.10">
    <property type="entry name" value="DD-peptidase/beta-lactamase superfamily"/>
    <property type="match status" value="1"/>
</dbReference>
<evidence type="ECO:0000313" key="4">
    <source>
        <dbReference type="Proteomes" id="UP000190367"/>
    </source>
</evidence>